<dbReference type="Proteomes" id="UP000501568">
    <property type="component" value="Chromosome"/>
</dbReference>
<dbReference type="KEGG" id="spzr:G5C33_18615"/>
<gene>
    <name evidence="3" type="ORF">G5C33_18615</name>
</gene>
<feature type="domain" description="Cytochrome c oxidase subunit IV bacterial aa3 type" evidence="2">
    <location>
        <begin position="2"/>
        <end position="33"/>
    </location>
</feature>
<keyword evidence="1" id="KW-0472">Membrane</keyword>
<reference evidence="3 4" key="1">
    <citation type="submission" date="2020-02" db="EMBL/GenBank/DDBJ databases">
        <authorList>
            <person name="Zheng R.K."/>
            <person name="Sun C.M."/>
        </authorList>
    </citation>
    <scope>NUCLEOTIDE SEQUENCE [LARGE SCALE GENOMIC DNA]</scope>
    <source>
        <strain evidence="4">zrk23</strain>
    </source>
</reference>
<dbReference type="Pfam" id="PF07835">
    <property type="entry name" value="COX4_pro_2"/>
    <property type="match status" value="1"/>
</dbReference>
<feature type="transmembrane region" description="Helical" evidence="1">
    <location>
        <begin position="20"/>
        <end position="40"/>
    </location>
</feature>
<dbReference type="Gene3D" id="1.20.5.160">
    <property type="entry name" value="Bacterial aa3 type cytochrome c oxidase subunit IV"/>
    <property type="match status" value="1"/>
</dbReference>
<sequence>MADNGEIKVHQHTYDGFMSMLKVGTVIVAIITAGVVMLIAS</sequence>
<dbReference type="InterPro" id="IPR036596">
    <property type="entry name" value="Cyt-C_aa3_sf"/>
</dbReference>
<evidence type="ECO:0000256" key="1">
    <source>
        <dbReference type="SAM" id="Phobius"/>
    </source>
</evidence>
<proteinExistence type="predicted"/>
<dbReference type="AlphaFoldDB" id="A0A6G6Y9T0"/>
<accession>A0A6G6Y9T0</accession>
<keyword evidence="1" id="KW-0812">Transmembrane</keyword>
<protein>
    <submittedName>
        <fullName evidence="3">Aa3-type cytochrome c oxidase subunit IV</fullName>
    </submittedName>
</protein>
<keyword evidence="4" id="KW-1185">Reference proteome</keyword>
<keyword evidence="1" id="KW-1133">Transmembrane helix</keyword>
<organism evidence="3 4">
    <name type="scientific">Stakelama tenebrarum</name>
    <dbReference type="NCBI Taxonomy" id="2711215"/>
    <lineage>
        <taxon>Bacteria</taxon>
        <taxon>Pseudomonadati</taxon>
        <taxon>Pseudomonadota</taxon>
        <taxon>Alphaproteobacteria</taxon>
        <taxon>Sphingomonadales</taxon>
        <taxon>Sphingomonadaceae</taxon>
        <taxon>Stakelama</taxon>
    </lineage>
</organism>
<dbReference type="EMBL" id="CP049109">
    <property type="protein sequence ID" value="QIG81601.1"/>
    <property type="molecule type" value="Genomic_DNA"/>
</dbReference>
<evidence type="ECO:0000259" key="2">
    <source>
        <dbReference type="Pfam" id="PF07835"/>
    </source>
</evidence>
<name>A0A6G6Y9T0_9SPHN</name>
<dbReference type="InterPro" id="IPR012422">
    <property type="entry name" value="Cyt_c_oxidase_su4_bac-aa3"/>
</dbReference>
<evidence type="ECO:0000313" key="4">
    <source>
        <dbReference type="Proteomes" id="UP000501568"/>
    </source>
</evidence>
<dbReference type="RefSeq" id="WP_165328528.1">
    <property type="nucleotide sequence ID" value="NZ_CP049109.1"/>
</dbReference>
<dbReference type="SUPFAM" id="SSF81469">
    <property type="entry name" value="Bacterial aa3 type cytochrome c oxidase subunit IV"/>
    <property type="match status" value="1"/>
</dbReference>
<evidence type="ECO:0000313" key="3">
    <source>
        <dbReference type="EMBL" id="QIG81601.1"/>
    </source>
</evidence>